<accession>A0A6M4AVL2</accession>
<reference evidence="2 3" key="1">
    <citation type="submission" date="2020-01" db="EMBL/GenBank/DDBJ databases">
        <title>Sphingomonas sp. strain CSW-10.</title>
        <authorList>
            <person name="Chen W.-M."/>
        </authorList>
    </citation>
    <scope>NUCLEOTIDE SEQUENCE [LARGE SCALE GENOMIC DNA]</scope>
    <source>
        <strain evidence="2 3">CSW-10</strain>
    </source>
</reference>
<sequence>MNCTVLADADGALNALAQRVIVENRAAGRHIALAESCTGGMIATALTDVAGSSDVLLAGFVTYADEAKQRLLGVSPEIIETFGSVSVACAWAMATGAVDRGNADIAVAVSGIAGPGGGSAAKPVGTVVFSRVLKGQSPDEAYAVKMQFDPSGGRSGIRRQAALFALELLLPESDSLRSCA</sequence>
<evidence type="ECO:0000259" key="1">
    <source>
        <dbReference type="Pfam" id="PF02464"/>
    </source>
</evidence>
<evidence type="ECO:0000313" key="2">
    <source>
        <dbReference type="EMBL" id="QJQ33124.1"/>
    </source>
</evidence>
<dbReference type="EMBL" id="CP053015">
    <property type="protein sequence ID" value="QJQ33124.1"/>
    <property type="molecule type" value="Genomic_DNA"/>
</dbReference>
<organism evidence="2 3">
    <name type="scientific">Sphingomonas lacunae</name>
    <dbReference type="NCBI Taxonomy" id="2698828"/>
    <lineage>
        <taxon>Bacteria</taxon>
        <taxon>Pseudomonadati</taxon>
        <taxon>Pseudomonadota</taxon>
        <taxon>Alphaproteobacteria</taxon>
        <taxon>Sphingomonadales</taxon>
        <taxon>Sphingomonadaceae</taxon>
        <taxon>Sphingomonas</taxon>
    </lineage>
</organism>
<dbReference type="RefSeq" id="WP_169947093.1">
    <property type="nucleotide sequence ID" value="NZ_CP053015.1"/>
</dbReference>
<dbReference type="KEGG" id="slan:GV829_12310"/>
<keyword evidence="3" id="KW-1185">Reference proteome</keyword>
<dbReference type="SUPFAM" id="SSF142433">
    <property type="entry name" value="CinA-like"/>
    <property type="match status" value="1"/>
</dbReference>
<proteinExistence type="predicted"/>
<dbReference type="InterPro" id="IPR036653">
    <property type="entry name" value="CinA-like_C"/>
</dbReference>
<dbReference type="Pfam" id="PF02464">
    <property type="entry name" value="CinA"/>
    <property type="match status" value="1"/>
</dbReference>
<gene>
    <name evidence="2" type="ORF">GV829_12310</name>
</gene>
<dbReference type="NCBIfam" id="TIGR00199">
    <property type="entry name" value="PncC_domain"/>
    <property type="match status" value="1"/>
</dbReference>
<dbReference type="Gene3D" id="3.90.950.20">
    <property type="entry name" value="CinA-like"/>
    <property type="match status" value="1"/>
</dbReference>
<name>A0A6M4AVL2_9SPHN</name>
<evidence type="ECO:0000313" key="3">
    <source>
        <dbReference type="Proteomes" id="UP000503018"/>
    </source>
</evidence>
<dbReference type="Proteomes" id="UP000503018">
    <property type="component" value="Chromosome"/>
</dbReference>
<protein>
    <submittedName>
        <fullName evidence="2">CinA family protein</fullName>
    </submittedName>
</protein>
<dbReference type="InterPro" id="IPR008136">
    <property type="entry name" value="CinA_C"/>
</dbReference>
<dbReference type="AlphaFoldDB" id="A0A6M4AVL2"/>
<feature type="domain" description="CinA C-terminal" evidence="1">
    <location>
        <begin position="15"/>
        <end position="170"/>
    </location>
</feature>